<evidence type="ECO:0000313" key="2">
    <source>
        <dbReference type="Proteomes" id="UP000008387"/>
    </source>
</evidence>
<dbReference type="EMBL" id="FR871757">
    <property type="protein sequence ID" value="CCB79179.1"/>
    <property type="molecule type" value="Genomic_DNA"/>
</dbReference>
<dbReference type="AlphaFoldDB" id="F8KR12"/>
<proteinExistence type="predicted"/>
<sequence>MCAISAPFPPIPLKEWGRLKGEIVTLFWEDRYRRQNNKGLYTRTQVLDFIPEKPDPLLVILEHGSPHRVHASQIEKLIQYP</sequence>
<protein>
    <submittedName>
        <fullName evidence="1">Uncharacterized protein</fullName>
    </submittedName>
</protein>
<dbReference type="RefSeq" id="WP_013889685.1">
    <property type="nucleotide sequence ID" value="NC_015674.1"/>
</dbReference>
<dbReference type="STRING" id="1002804.HBZC1_01930"/>
<dbReference type="GeneID" id="64362315"/>
<gene>
    <name evidence="1" type="ordered locus">HBZC1_01930</name>
</gene>
<dbReference type="KEGG" id="hbi:HBZC1_01930"/>
<dbReference type="Proteomes" id="UP000008387">
    <property type="component" value="Chromosome"/>
</dbReference>
<dbReference type="HOGENOM" id="CLU_2569124_0_0_7"/>
<keyword evidence="2" id="KW-1185">Reference proteome</keyword>
<accession>F8KR12</accession>
<organism evidence="1 2">
    <name type="scientific">Helicobacter bizzozeronii (strain CIII-1)</name>
    <dbReference type="NCBI Taxonomy" id="1002804"/>
    <lineage>
        <taxon>Bacteria</taxon>
        <taxon>Pseudomonadati</taxon>
        <taxon>Campylobacterota</taxon>
        <taxon>Epsilonproteobacteria</taxon>
        <taxon>Campylobacterales</taxon>
        <taxon>Helicobacteraceae</taxon>
        <taxon>Helicobacter</taxon>
    </lineage>
</organism>
<reference evidence="1 2" key="1">
    <citation type="journal article" date="2011" name="J. Bacteriol.">
        <title>Genome sequence of Helicobacter bizzozeronii strain CIII-1, an isolate from human gastric mucosa.</title>
        <authorList>
            <person name="Schott T."/>
            <person name="Rossi M."/>
            <person name="Hanninen M.L."/>
        </authorList>
    </citation>
    <scope>NUCLEOTIDE SEQUENCE [LARGE SCALE GENOMIC DNA]</scope>
    <source>
        <strain evidence="1 2">CIII-1</strain>
    </source>
</reference>
<name>F8KR12_HELBC</name>
<evidence type="ECO:0000313" key="1">
    <source>
        <dbReference type="EMBL" id="CCB79179.1"/>
    </source>
</evidence>